<reference evidence="2 3" key="1">
    <citation type="submission" date="2019-07" db="EMBL/GenBank/DDBJ databases">
        <title>Whole genome shotgun sequence of Skermanella aerolata NBRC 106429.</title>
        <authorList>
            <person name="Hosoyama A."/>
            <person name="Uohara A."/>
            <person name="Ohji S."/>
            <person name="Ichikawa N."/>
        </authorList>
    </citation>
    <scope>NUCLEOTIDE SEQUENCE [LARGE SCALE GENOMIC DNA]</scope>
    <source>
        <strain evidence="2 3">NBRC 106429</strain>
    </source>
</reference>
<keyword evidence="3" id="KW-1185">Reference proteome</keyword>
<dbReference type="InterPro" id="IPR051675">
    <property type="entry name" value="Endo/Exo/Phosphatase_dom_1"/>
</dbReference>
<evidence type="ECO:0000313" key="3">
    <source>
        <dbReference type="Proteomes" id="UP000321523"/>
    </source>
</evidence>
<dbReference type="RefSeq" id="WP_044436439.1">
    <property type="nucleotide sequence ID" value="NZ_BJYZ01000049.1"/>
</dbReference>
<gene>
    <name evidence="2" type="ORF">SAE02_68960</name>
</gene>
<dbReference type="PANTHER" id="PTHR21180">
    <property type="entry name" value="ENDONUCLEASE/EXONUCLEASE/PHOSPHATASE FAMILY DOMAIN-CONTAINING PROTEIN 1"/>
    <property type="match status" value="1"/>
</dbReference>
<evidence type="ECO:0000256" key="1">
    <source>
        <dbReference type="SAM" id="MobiDB-lite"/>
    </source>
</evidence>
<proteinExistence type="predicted"/>
<dbReference type="Gene3D" id="1.10.150.320">
    <property type="entry name" value="Photosystem II 12 kDa extrinsic protein"/>
    <property type="match status" value="1"/>
</dbReference>
<evidence type="ECO:0008006" key="4">
    <source>
        <dbReference type="Google" id="ProtNLM"/>
    </source>
</evidence>
<name>A0A512E1Z4_9PROT</name>
<dbReference type="SUPFAM" id="SSF81585">
    <property type="entry name" value="PsbU/PolX domain-like"/>
    <property type="match status" value="1"/>
</dbReference>
<protein>
    <recommendedName>
        <fullName evidence="4">Helix-hairpin-helix DNA-binding motif class 1 domain-containing protein</fullName>
    </recommendedName>
</protein>
<sequence>MDKKSVTETAADAAKVAVGVAAMAVDALMGADQTAEKNRSGTEDVGRQETAEAGASDQLASKIQKDRNNLETPQSRAGEVGGSGYAPAKDLSPSDAISVEFQNSSGAVNINKAKFDELVSLKHIGRGRAKRIIASRPFRSVDDLASQGIVPADILAELRKQLAV</sequence>
<feature type="compositionally biased region" description="Basic and acidic residues" evidence="1">
    <location>
        <begin position="34"/>
        <end position="50"/>
    </location>
</feature>
<organism evidence="2 3">
    <name type="scientific">Skermanella aerolata</name>
    <dbReference type="NCBI Taxonomy" id="393310"/>
    <lineage>
        <taxon>Bacteria</taxon>
        <taxon>Pseudomonadati</taxon>
        <taxon>Pseudomonadota</taxon>
        <taxon>Alphaproteobacteria</taxon>
        <taxon>Rhodospirillales</taxon>
        <taxon>Azospirillaceae</taxon>
        <taxon>Skermanella</taxon>
    </lineage>
</organism>
<dbReference type="EMBL" id="BJYZ01000049">
    <property type="protein sequence ID" value="GEO42748.1"/>
    <property type="molecule type" value="Genomic_DNA"/>
</dbReference>
<dbReference type="AlphaFoldDB" id="A0A512E1Z4"/>
<accession>A0A512E1Z4</accession>
<feature type="region of interest" description="Disordered" evidence="1">
    <location>
        <begin position="32"/>
        <end position="92"/>
    </location>
</feature>
<comment type="caution">
    <text evidence="2">The sequence shown here is derived from an EMBL/GenBank/DDBJ whole genome shotgun (WGS) entry which is preliminary data.</text>
</comment>
<dbReference type="PANTHER" id="PTHR21180:SF32">
    <property type="entry name" value="ENDONUCLEASE_EXONUCLEASE_PHOSPHATASE FAMILY DOMAIN-CONTAINING PROTEIN 1"/>
    <property type="match status" value="1"/>
</dbReference>
<dbReference type="Proteomes" id="UP000321523">
    <property type="component" value="Unassembled WGS sequence"/>
</dbReference>
<dbReference type="Pfam" id="PF12836">
    <property type="entry name" value="HHH_3"/>
    <property type="match status" value="1"/>
</dbReference>
<dbReference type="OrthoDB" id="7366034at2"/>
<evidence type="ECO:0000313" key="2">
    <source>
        <dbReference type="EMBL" id="GEO42748.1"/>
    </source>
</evidence>